<evidence type="ECO:0000256" key="3">
    <source>
        <dbReference type="ARBA" id="ARBA00023004"/>
    </source>
</evidence>
<dbReference type="PANTHER" id="PTHR19359">
    <property type="entry name" value="CYTOCHROME B5"/>
    <property type="match status" value="1"/>
</dbReference>
<proteinExistence type="inferred from homology"/>
<evidence type="ECO:0000256" key="4">
    <source>
        <dbReference type="ARBA" id="ARBA00038168"/>
    </source>
</evidence>
<sequence length="91" mass="10149">MSKSFTPADVAAHKTPEQGMYIIIDENVYDITAFRDEHPGGSKILARVAGKDASKQFWKYHNEGVLKKYAPKLRVGGVEGAKKEEKEKAKL</sequence>
<evidence type="ECO:0000256" key="2">
    <source>
        <dbReference type="ARBA" id="ARBA00022723"/>
    </source>
</evidence>
<dbReference type="InterPro" id="IPR001199">
    <property type="entry name" value="Cyt_B5-like_heme/steroid-bd"/>
</dbReference>
<organism evidence="6 7">
    <name type="scientific">Diplocarpon rosae</name>
    <dbReference type="NCBI Taxonomy" id="946125"/>
    <lineage>
        <taxon>Eukaryota</taxon>
        <taxon>Fungi</taxon>
        <taxon>Dikarya</taxon>
        <taxon>Ascomycota</taxon>
        <taxon>Pezizomycotina</taxon>
        <taxon>Leotiomycetes</taxon>
        <taxon>Helotiales</taxon>
        <taxon>Drepanopezizaceae</taxon>
        <taxon>Diplocarpon</taxon>
    </lineage>
</organism>
<gene>
    <name evidence="6" type="ORF">QTJ16_005342</name>
</gene>
<dbReference type="Pfam" id="PF00173">
    <property type="entry name" value="Cyt-b5"/>
    <property type="match status" value="1"/>
</dbReference>
<protein>
    <recommendedName>
        <fullName evidence="5">Cytochrome b5 heme-binding domain-containing protein</fullName>
    </recommendedName>
</protein>
<keyword evidence="7" id="KW-1185">Reference proteome</keyword>
<dbReference type="AlphaFoldDB" id="A0AAD9SXK5"/>
<dbReference type="PRINTS" id="PR00363">
    <property type="entry name" value="CYTOCHROMEB5"/>
</dbReference>
<dbReference type="SUPFAM" id="SSF55856">
    <property type="entry name" value="Cytochrome b5-like heme/steroid binding domain"/>
    <property type="match status" value="1"/>
</dbReference>
<dbReference type="SMART" id="SM01117">
    <property type="entry name" value="Cyt-b5"/>
    <property type="match status" value="1"/>
</dbReference>
<keyword evidence="1" id="KW-0349">Heme</keyword>
<reference evidence="6" key="1">
    <citation type="submission" date="2023-06" db="EMBL/GenBank/DDBJ databases">
        <title>Draft genome of Marssonina rosae.</title>
        <authorList>
            <person name="Cheng Q."/>
        </authorList>
    </citation>
    <scope>NUCLEOTIDE SEQUENCE</scope>
    <source>
        <strain evidence="6">R4</strain>
    </source>
</reference>
<evidence type="ECO:0000313" key="7">
    <source>
        <dbReference type="Proteomes" id="UP001285354"/>
    </source>
</evidence>
<comment type="similarity">
    <text evidence="4">Belongs to the cytochrome b5 family.</text>
</comment>
<dbReference type="PANTHER" id="PTHR19359:SF14">
    <property type="entry name" value="CYTOCHROME B5 A"/>
    <property type="match status" value="1"/>
</dbReference>
<dbReference type="GO" id="GO:0020037">
    <property type="term" value="F:heme binding"/>
    <property type="evidence" value="ECO:0007669"/>
    <property type="project" value="TreeGrafter"/>
</dbReference>
<feature type="domain" description="Cytochrome b5 heme-binding" evidence="5">
    <location>
        <begin position="2"/>
        <end position="79"/>
    </location>
</feature>
<keyword evidence="2" id="KW-0479">Metal-binding</keyword>
<dbReference type="InterPro" id="IPR050668">
    <property type="entry name" value="Cytochrome_b5"/>
</dbReference>
<dbReference type="GO" id="GO:0016020">
    <property type="term" value="C:membrane"/>
    <property type="evidence" value="ECO:0007669"/>
    <property type="project" value="TreeGrafter"/>
</dbReference>
<accession>A0AAD9SXK5</accession>
<dbReference type="InterPro" id="IPR036400">
    <property type="entry name" value="Cyt_B5-like_heme/steroid_sf"/>
</dbReference>
<evidence type="ECO:0000259" key="5">
    <source>
        <dbReference type="PROSITE" id="PS50255"/>
    </source>
</evidence>
<name>A0AAD9SXK5_9HELO</name>
<keyword evidence="3" id="KW-0408">Iron</keyword>
<dbReference type="EMBL" id="JAUBYV010000008">
    <property type="protein sequence ID" value="KAK2624973.1"/>
    <property type="molecule type" value="Genomic_DNA"/>
</dbReference>
<dbReference type="PROSITE" id="PS50255">
    <property type="entry name" value="CYTOCHROME_B5_2"/>
    <property type="match status" value="1"/>
</dbReference>
<dbReference type="Gene3D" id="3.10.120.10">
    <property type="entry name" value="Cytochrome b5-like heme/steroid binding domain"/>
    <property type="match status" value="1"/>
</dbReference>
<comment type="caution">
    <text evidence="6">The sequence shown here is derived from an EMBL/GenBank/DDBJ whole genome shotgun (WGS) entry which is preliminary data.</text>
</comment>
<dbReference type="Proteomes" id="UP001285354">
    <property type="component" value="Unassembled WGS sequence"/>
</dbReference>
<evidence type="ECO:0000313" key="6">
    <source>
        <dbReference type="EMBL" id="KAK2624973.1"/>
    </source>
</evidence>
<dbReference type="GO" id="GO:0046872">
    <property type="term" value="F:metal ion binding"/>
    <property type="evidence" value="ECO:0007669"/>
    <property type="project" value="UniProtKB-KW"/>
</dbReference>
<evidence type="ECO:0000256" key="1">
    <source>
        <dbReference type="ARBA" id="ARBA00022617"/>
    </source>
</evidence>